<reference evidence="1" key="1">
    <citation type="journal article" date="2021" name="Environ. Microbiol.">
        <title>Gene family expansions and transcriptome signatures uncover fungal adaptations to wood decay.</title>
        <authorList>
            <person name="Hage H."/>
            <person name="Miyauchi S."/>
            <person name="Viragh M."/>
            <person name="Drula E."/>
            <person name="Min B."/>
            <person name="Chaduli D."/>
            <person name="Navarro D."/>
            <person name="Favel A."/>
            <person name="Norest M."/>
            <person name="Lesage-Meessen L."/>
            <person name="Balint B."/>
            <person name="Merenyi Z."/>
            <person name="de Eugenio L."/>
            <person name="Morin E."/>
            <person name="Martinez A.T."/>
            <person name="Baldrian P."/>
            <person name="Stursova M."/>
            <person name="Martinez M.J."/>
            <person name="Novotny C."/>
            <person name="Magnuson J.K."/>
            <person name="Spatafora J.W."/>
            <person name="Maurice S."/>
            <person name="Pangilinan J."/>
            <person name="Andreopoulos W."/>
            <person name="LaButti K."/>
            <person name="Hundley H."/>
            <person name="Na H."/>
            <person name="Kuo A."/>
            <person name="Barry K."/>
            <person name="Lipzen A."/>
            <person name="Henrissat B."/>
            <person name="Riley R."/>
            <person name="Ahrendt S."/>
            <person name="Nagy L.G."/>
            <person name="Grigoriev I.V."/>
            <person name="Martin F."/>
            <person name="Rosso M.N."/>
        </authorList>
    </citation>
    <scope>NUCLEOTIDE SEQUENCE</scope>
    <source>
        <strain evidence="1">CBS 384.51</strain>
    </source>
</reference>
<keyword evidence="2" id="KW-1185">Reference proteome</keyword>
<evidence type="ECO:0000313" key="2">
    <source>
        <dbReference type="Proteomes" id="UP001055072"/>
    </source>
</evidence>
<gene>
    <name evidence="1" type="ORF">BDY19DRAFT_994393</name>
</gene>
<accession>A0ACB8U1U4</accession>
<name>A0ACB8U1U4_9APHY</name>
<proteinExistence type="predicted"/>
<sequence length="528" mass="59764">MFHTAGVVEVASLATYLFYRTFEPTQLASHLTLLLLVPSALVRYLYPADDFSAYSSAFLQYWSSILVFTAVYRLSPLHPLAQYPGPFFAKTSKLWAAYITFKEGNLHWTIQELHAKYGAVVRVGPNELSFASADAIEPILAAKQFPKGPYYNSRRQGELIPLDGYLKDYEGDVHDKVKQLVDALETRAKKGETVNISDWMSFFGFDFMGSMMHDFGMLKAGNDVDGLWHLLESGVKLVGWASHISWVLPILKYLPGSEEAATQLSILAKRLVKARIEIGMHRKDLFYYLMDEKDSSRIDKAQFDSLTADGMMAVIAGSDTTAKALSQLWYFLARNPQYYEKLRKEVLLENEGDLNRQASMPYLNACINEALRMYPPVISGLQRRLEYGSGGKVVADHFVPEGTQISVHLFSIQRSSRHFYPLPDTFRPDRWLTNQTYMLPNDEVIPASEVKTDKSVFLPFSAGPQSCVGKGVAIIEMRAVTDAVVRRFESMDIEGRQSIASFENWERCLRDVYVQVRGPLMVKLKLSQ</sequence>
<organism evidence="1 2">
    <name type="scientific">Irpex rosettiformis</name>
    <dbReference type="NCBI Taxonomy" id="378272"/>
    <lineage>
        <taxon>Eukaryota</taxon>
        <taxon>Fungi</taxon>
        <taxon>Dikarya</taxon>
        <taxon>Basidiomycota</taxon>
        <taxon>Agaricomycotina</taxon>
        <taxon>Agaricomycetes</taxon>
        <taxon>Polyporales</taxon>
        <taxon>Irpicaceae</taxon>
        <taxon>Irpex</taxon>
    </lineage>
</organism>
<dbReference type="EMBL" id="MU274915">
    <property type="protein sequence ID" value="KAI0087970.1"/>
    <property type="molecule type" value="Genomic_DNA"/>
</dbReference>
<evidence type="ECO:0000313" key="1">
    <source>
        <dbReference type="EMBL" id="KAI0087970.1"/>
    </source>
</evidence>
<protein>
    <submittedName>
        <fullName evidence="1">Cytochrome P450</fullName>
    </submittedName>
</protein>
<comment type="caution">
    <text evidence="1">The sequence shown here is derived from an EMBL/GenBank/DDBJ whole genome shotgun (WGS) entry which is preliminary data.</text>
</comment>
<dbReference type="Proteomes" id="UP001055072">
    <property type="component" value="Unassembled WGS sequence"/>
</dbReference>